<keyword evidence="2" id="KW-1133">Transmembrane helix</keyword>
<evidence type="ECO:0000256" key="2">
    <source>
        <dbReference type="SAM" id="Phobius"/>
    </source>
</evidence>
<sequence>MGQTSPGYRRTPTPGPRPGFSGSGFGAGIVAGAAVLYIVYGAILAAVGPQGGIGTLAFLPGFLYLAGALVLAIRKGPYRNLGAGLLVGLGVWLFLGGEIWLSMLAQTGGIA</sequence>
<dbReference type="Proteomes" id="UP000070134">
    <property type="component" value="Chromosome"/>
</dbReference>
<feature type="compositionally biased region" description="Low complexity" evidence="1">
    <location>
        <begin position="1"/>
        <end position="12"/>
    </location>
</feature>
<accession>A0A127A668</accession>
<feature type="transmembrane region" description="Helical" evidence="2">
    <location>
        <begin position="25"/>
        <end position="47"/>
    </location>
</feature>
<dbReference type="STRING" id="37927.SA2016_3465"/>
<feature type="transmembrane region" description="Helical" evidence="2">
    <location>
        <begin position="53"/>
        <end position="73"/>
    </location>
</feature>
<keyword evidence="4" id="KW-1185">Reference proteome</keyword>
<evidence type="ECO:0000256" key="1">
    <source>
        <dbReference type="SAM" id="MobiDB-lite"/>
    </source>
</evidence>
<gene>
    <name evidence="3" type="ORF">SA2016_3465</name>
</gene>
<organism evidence="3 4">
    <name type="scientific">Sinomonas atrocyanea</name>
    <dbReference type="NCBI Taxonomy" id="37927"/>
    <lineage>
        <taxon>Bacteria</taxon>
        <taxon>Bacillati</taxon>
        <taxon>Actinomycetota</taxon>
        <taxon>Actinomycetes</taxon>
        <taxon>Micrococcales</taxon>
        <taxon>Micrococcaceae</taxon>
        <taxon>Sinomonas</taxon>
    </lineage>
</organism>
<dbReference type="EMBL" id="CP014518">
    <property type="protein sequence ID" value="AMM34125.1"/>
    <property type="molecule type" value="Genomic_DNA"/>
</dbReference>
<dbReference type="AlphaFoldDB" id="A0A127A668"/>
<feature type="region of interest" description="Disordered" evidence="1">
    <location>
        <begin position="1"/>
        <end position="20"/>
    </location>
</feature>
<evidence type="ECO:0000313" key="4">
    <source>
        <dbReference type="Proteomes" id="UP000070134"/>
    </source>
</evidence>
<feature type="transmembrane region" description="Helical" evidence="2">
    <location>
        <begin position="85"/>
        <end position="105"/>
    </location>
</feature>
<reference evidence="3 4" key="1">
    <citation type="submission" date="2016-02" db="EMBL/GenBank/DDBJ databases">
        <title>Complete genome of Sinomonas atrocyanea KCTC 3377.</title>
        <authorList>
            <person name="Kim K.M."/>
        </authorList>
    </citation>
    <scope>NUCLEOTIDE SEQUENCE [LARGE SCALE GENOMIC DNA]</scope>
    <source>
        <strain evidence="3 4">KCTC 3377</strain>
    </source>
</reference>
<name>A0A127A668_9MICC</name>
<evidence type="ECO:0000313" key="3">
    <source>
        <dbReference type="EMBL" id="AMM34125.1"/>
    </source>
</evidence>
<dbReference type="RefSeq" id="WP_066500441.1">
    <property type="nucleotide sequence ID" value="NZ_BJMO01000038.1"/>
</dbReference>
<dbReference type="KEGG" id="satk:SA2016_3465"/>
<keyword evidence="2" id="KW-0812">Transmembrane</keyword>
<keyword evidence="2" id="KW-0472">Membrane</keyword>
<protein>
    <submittedName>
        <fullName evidence="3">Uncharacterized protein</fullName>
    </submittedName>
</protein>
<proteinExistence type="predicted"/>